<proteinExistence type="inferred from homology"/>
<comment type="subunit">
    <text evidence="2 11">Heterodimer of HisH and HisF.</text>
</comment>
<evidence type="ECO:0000256" key="11">
    <source>
        <dbReference type="HAMAP-Rule" id="MF_00278"/>
    </source>
</evidence>
<reference evidence="14 15" key="1">
    <citation type="submission" date="2017-04" db="EMBL/GenBank/DDBJ databases">
        <title>Draft genome sequences of Alloscardovia macacae UMA81211 and UMA81212 isolated from the feces of a rhesus macaque (Macaca mulatta).</title>
        <authorList>
            <person name="Albert K."/>
            <person name="Sela D.A."/>
        </authorList>
    </citation>
    <scope>NUCLEOTIDE SEQUENCE [LARGE SCALE GENOMIC DNA]</scope>
    <source>
        <strain evidence="14 15">UMA81212</strain>
    </source>
</reference>
<keyword evidence="7 11" id="KW-0456">Lyase</keyword>
<evidence type="ECO:0000313" key="14">
    <source>
        <dbReference type="EMBL" id="OTA28036.1"/>
    </source>
</evidence>
<dbReference type="GO" id="GO:0000105">
    <property type="term" value="P:L-histidine biosynthetic process"/>
    <property type="evidence" value="ECO:0007669"/>
    <property type="project" value="UniProtKB-UniRule"/>
</dbReference>
<feature type="active site" evidence="11 12">
    <location>
        <position position="197"/>
    </location>
</feature>
<comment type="caution">
    <text evidence="14">The sequence shown here is derived from an EMBL/GenBank/DDBJ whole genome shotgun (WGS) entry which is preliminary data.</text>
</comment>
<feature type="active site" description="Nucleophile" evidence="11 12">
    <location>
        <position position="83"/>
    </location>
</feature>
<evidence type="ECO:0000256" key="4">
    <source>
        <dbReference type="ARBA" id="ARBA00022801"/>
    </source>
</evidence>
<dbReference type="UniPathway" id="UPA00031">
    <property type="reaction ID" value="UER00010"/>
</dbReference>
<evidence type="ECO:0000256" key="10">
    <source>
        <dbReference type="ARBA" id="ARBA00049534"/>
    </source>
</evidence>
<evidence type="ECO:0000256" key="6">
    <source>
        <dbReference type="ARBA" id="ARBA00023102"/>
    </source>
</evidence>
<name>A0A1Y2SYM3_9BIFI</name>
<dbReference type="PROSITE" id="PS51273">
    <property type="entry name" value="GATASE_TYPE_1"/>
    <property type="match status" value="1"/>
</dbReference>
<dbReference type="GO" id="GO:0005737">
    <property type="term" value="C:cytoplasm"/>
    <property type="evidence" value="ECO:0007669"/>
    <property type="project" value="UniProtKB-SubCell"/>
</dbReference>
<dbReference type="NCBIfam" id="TIGR01855">
    <property type="entry name" value="IMP_synth_hisH"/>
    <property type="match status" value="1"/>
</dbReference>
<feature type="active site" evidence="11 12">
    <location>
        <position position="199"/>
    </location>
</feature>
<evidence type="ECO:0000256" key="7">
    <source>
        <dbReference type="ARBA" id="ARBA00023239"/>
    </source>
</evidence>
<keyword evidence="5 11" id="KW-0315">Glutamine amidotransferase</keyword>
<keyword evidence="6 11" id="KW-0368">Histidine biosynthesis</keyword>
<dbReference type="OrthoDB" id="9807137at2"/>
<comment type="subcellular location">
    <subcellularLocation>
        <location evidence="11">Cytoplasm</location>
    </subcellularLocation>
</comment>
<comment type="pathway">
    <text evidence="1 11">Amino-acid biosynthesis; L-histidine biosynthesis; L-histidine from 5-phospho-alpha-D-ribose 1-diphosphate: step 5/9.</text>
</comment>
<dbReference type="Proteomes" id="UP000243540">
    <property type="component" value="Unassembled WGS sequence"/>
</dbReference>
<dbReference type="STRING" id="1160091.B9T39_07555"/>
<organism evidence="14 15">
    <name type="scientific">Alloscardovia macacae</name>
    <dbReference type="NCBI Taxonomy" id="1160091"/>
    <lineage>
        <taxon>Bacteria</taxon>
        <taxon>Bacillati</taxon>
        <taxon>Actinomycetota</taxon>
        <taxon>Actinomycetes</taxon>
        <taxon>Bifidobacteriales</taxon>
        <taxon>Bifidobacteriaceae</taxon>
        <taxon>Alloscardovia</taxon>
    </lineage>
</organism>
<dbReference type="HAMAP" id="MF_00278">
    <property type="entry name" value="HisH"/>
    <property type="match status" value="1"/>
</dbReference>
<gene>
    <name evidence="11" type="primary">hisH</name>
    <name evidence="14" type="ORF">B9T39_07555</name>
</gene>
<keyword evidence="4 11" id="KW-0378">Hydrolase</keyword>
<comment type="catalytic activity">
    <reaction evidence="9 11">
        <text>5-[(5-phospho-1-deoxy-D-ribulos-1-ylimino)methylamino]-1-(5-phospho-beta-D-ribosyl)imidazole-4-carboxamide + L-glutamine = D-erythro-1-(imidazol-4-yl)glycerol 3-phosphate + 5-amino-1-(5-phospho-beta-D-ribosyl)imidazole-4-carboxamide + L-glutamate + H(+)</text>
        <dbReference type="Rhea" id="RHEA:24793"/>
        <dbReference type="ChEBI" id="CHEBI:15378"/>
        <dbReference type="ChEBI" id="CHEBI:29985"/>
        <dbReference type="ChEBI" id="CHEBI:58278"/>
        <dbReference type="ChEBI" id="CHEBI:58359"/>
        <dbReference type="ChEBI" id="CHEBI:58475"/>
        <dbReference type="ChEBI" id="CHEBI:58525"/>
        <dbReference type="EC" id="4.3.2.10"/>
    </reaction>
</comment>
<dbReference type="Pfam" id="PF00117">
    <property type="entry name" value="GATase"/>
    <property type="match status" value="1"/>
</dbReference>
<evidence type="ECO:0000256" key="5">
    <source>
        <dbReference type="ARBA" id="ARBA00022962"/>
    </source>
</evidence>
<keyword evidence="3 11" id="KW-0028">Amino-acid biosynthesis</keyword>
<dbReference type="PIRSF" id="PIRSF000495">
    <property type="entry name" value="Amidotransf_hisH"/>
    <property type="match status" value="1"/>
</dbReference>
<evidence type="ECO:0000256" key="2">
    <source>
        <dbReference type="ARBA" id="ARBA00011152"/>
    </source>
</evidence>
<evidence type="ECO:0000256" key="12">
    <source>
        <dbReference type="PIRSR" id="PIRSR000495-1"/>
    </source>
</evidence>
<dbReference type="PANTHER" id="PTHR42701:SF1">
    <property type="entry name" value="IMIDAZOLE GLYCEROL PHOSPHATE SYNTHASE SUBUNIT HISH"/>
    <property type="match status" value="1"/>
</dbReference>
<dbReference type="InterPro" id="IPR010139">
    <property type="entry name" value="Imidazole-glycPsynth_HisH"/>
</dbReference>
<evidence type="ECO:0000256" key="3">
    <source>
        <dbReference type="ARBA" id="ARBA00022605"/>
    </source>
</evidence>
<dbReference type="AlphaFoldDB" id="A0A1Y2SYM3"/>
<dbReference type="InterPro" id="IPR029062">
    <property type="entry name" value="Class_I_gatase-like"/>
</dbReference>
<dbReference type="GO" id="GO:0004359">
    <property type="term" value="F:glutaminase activity"/>
    <property type="evidence" value="ECO:0007669"/>
    <property type="project" value="UniProtKB-EC"/>
</dbReference>
<evidence type="ECO:0000256" key="9">
    <source>
        <dbReference type="ARBA" id="ARBA00047838"/>
    </source>
</evidence>
<sequence>MTSLVVFDYGFGNVRSMVRALENVAPDARVELTRDRSAALNADGLVVPGVGAFAACMDGLVSAGGADIIYERVCSDRPVLGVCVGEQIMFNSGSERGIHRDGLGLFGGHVGMLSAPVVPHMGWNTVSAASGSALFSGFESERFYYVHSYAAHDVNESAMREDVFSGAYEARVTYGSYGGDTFVAAVEKGPLMATQFHPEKSGEAGAGLLRNWIRSFS</sequence>
<dbReference type="GO" id="GO:0000107">
    <property type="term" value="F:imidazoleglycerol-phosphate synthase activity"/>
    <property type="evidence" value="ECO:0007669"/>
    <property type="project" value="UniProtKB-UniRule"/>
</dbReference>
<dbReference type="PANTHER" id="PTHR42701">
    <property type="entry name" value="IMIDAZOLE GLYCEROL PHOSPHATE SYNTHASE SUBUNIT HISH"/>
    <property type="match status" value="1"/>
</dbReference>
<accession>A0A1Y2SYM3</accession>
<dbReference type="RefSeq" id="WP_086107207.1">
    <property type="nucleotide sequence ID" value="NZ_NEKB01000016.1"/>
</dbReference>
<dbReference type="SUPFAM" id="SSF52317">
    <property type="entry name" value="Class I glutamine amidotransferase-like"/>
    <property type="match status" value="1"/>
</dbReference>
<keyword evidence="11" id="KW-0963">Cytoplasm</keyword>
<protein>
    <recommendedName>
        <fullName evidence="11">Imidazole glycerol phosphate synthase subunit HisH</fullName>
        <ecNumber evidence="11">4.3.2.10</ecNumber>
    </recommendedName>
    <alternativeName>
        <fullName evidence="11">IGP synthase glutaminase subunit</fullName>
        <ecNumber evidence="11">3.5.1.2</ecNumber>
    </alternativeName>
    <alternativeName>
        <fullName evidence="11">IGP synthase subunit HisH</fullName>
    </alternativeName>
    <alternativeName>
        <fullName evidence="11">ImGP synthase subunit HisH</fullName>
        <shortName evidence="11">IGPS subunit HisH</shortName>
    </alternativeName>
</protein>
<comment type="function">
    <text evidence="8 11">IGPS catalyzes the conversion of PRFAR and glutamine to IGP, AICAR and glutamate. The HisH subunit catalyzes the hydrolysis of glutamine to glutamate and ammonia as part of the synthesis of IGP and AICAR. The resulting ammonia molecule is channeled to the active site of HisF.</text>
</comment>
<dbReference type="GO" id="GO:0016829">
    <property type="term" value="F:lyase activity"/>
    <property type="evidence" value="ECO:0007669"/>
    <property type="project" value="UniProtKB-KW"/>
</dbReference>
<comment type="catalytic activity">
    <reaction evidence="10 11">
        <text>L-glutamine + H2O = L-glutamate + NH4(+)</text>
        <dbReference type="Rhea" id="RHEA:15889"/>
        <dbReference type="ChEBI" id="CHEBI:15377"/>
        <dbReference type="ChEBI" id="CHEBI:28938"/>
        <dbReference type="ChEBI" id="CHEBI:29985"/>
        <dbReference type="ChEBI" id="CHEBI:58359"/>
        <dbReference type="EC" id="3.5.1.2"/>
    </reaction>
</comment>
<evidence type="ECO:0000313" key="15">
    <source>
        <dbReference type="Proteomes" id="UP000243540"/>
    </source>
</evidence>
<dbReference type="Gene3D" id="3.40.50.880">
    <property type="match status" value="1"/>
</dbReference>
<evidence type="ECO:0000256" key="1">
    <source>
        <dbReference type="ARBA" id="ARBA00005091"/>
    </source>
</evidence>
<dbReference type="InterPro" id="IPR017926">
    <property type="entry name" value="GATASE"/>
</dbReference>
<dbReference type="EMBL" id="NEKC01000024">
    <property type="protein sequence ID" value="OTA28036.1"/>
    <property type="molecule type" value="Genomic_DNA"/>
</dbReference>
<dbReference type="EC" id="4.3.2.10" evidence="11"/>
<evidence type="ECO:0000256" key="8">
    <source>
        <dbReference type="ARBA" id="ARBA00025299"/>
    </source>
</evidence>
<dbReference type="EC" id="3.5.1.2" evidence="11"/>
<feature type="domain" description="Glutamine amidotransferase" evidence="13">
    <location>
        <begin position="6"/>
        <end position="212"/>
    </location>
</feature>
<evidence type="ECO:0000259" key="13">
    <source>
        <dbReference type="Pfam" id="PF00117"/>
    </source>
</evidence>